<proteinExistence type="predicted"/>
<dbReference type="GO" id="GO:0046872">
    <property type="term" value="F:metal ion binding"/>
    <property type="evidence" value="ECO:0007669"/>
    <property type="project" value="UniProtKB-KW"/>
</dbReference>
<dbReference type="InterPro" id="IPR036412">
    <property type="entry name" value="HAD-like_sf"/>
</dbReference>
<protein>
    <submittedName>
        <fullName evidence="11">Cation_ATPase_C domain-containing protein</fullName>
    </submittedName>
</protein>
<dbReference type="GO" id="GO:0005388">
    <property type="term" value="F:P-type calcium transporter activity"/>
    <property type="evidence" value="ECO:0007669"/>
    <property type="project" value="TreeGrafter"/>
</dbReference>
<reference evidence="11" key="1">
    <citation type="submission" date="2016-06" db="UniProtKB">
        <authorList>
            <consortium name="WormBaseParasite"/>
        </authorList>
    </citation>
    <scope>IDENTIFICATION</scope>
</reference>
<evidence type="ECO:0000313" key="9">
    <source>
        <dbReference type="EMBL" id="VDN35134.1"/>
    </source>
</evidence>
<evidence type="ECO:0000313" key="11">
    <source>
        <dbReference type="WBParaSite" id="GPUH_0002004501-mRNA-1"/>
    </source>
</evidence>
<dbReference type="InterPro" id="IPR006068">
    <property type="entry name" value="ATPase_P-typ_cation-transptr_C"/>
</dbReference>
<dbReference type="AlphaFoldDB" id="A0A183EGC9"/>
<dbReference type="InterPro" id="IPR001757">
    <property type="entry name" value="P_typ_ATPase"/>
</dbReference>
<dbReference type="PRINTS" id="PR00119">
    <property type="entry name" value="CATATPASE"/>
</dbReference>
<name>A0A183EGC9_9BILA</name>
<dbReference type="GO" id="GO:0005524">
    <property type="term" value="F:ATP binding"/>
    <property type="evidence" value="ECO:0007669"/>
    <property type="project" value="InterPro"/>
</dbReference>
<dbReference type="Gene3D" id="3.40.50.1000">
    <property type="entry name" value="HAD superfamily/HAD-like"/>
    <property type="match status" value="1"/>
</dbReference>
<dbReference type="PRINTS" id="PR00120">
    <property type="entry name" value="HATPASE"/>
</dbReference>
<feature type="transmembrane region" description="Helical" evidence="7">
    <location>
        <begin position="214"/>
        <end position="237"/>
    </location>
</feature>
<dbReference type="FunFam" id="1.20.1110.10:FF:000014">
    <property type="entry name" value="Calcium-transporting ATPase"/>
    <property type="match status" value="1"/>
</dbReference>
<dbReference type="InterPro" id="IPR023214">
    <property type="entry name" value="HAD_sf"/>
</dbReference>
<dbReference type="WBParaSite" id="GPUH_0002004501-mRNA-1">
    <property type="protein sequence ID" value="GPUH_0002004501-mRNA-1"/>
    <property type="gene ID" value="GPUH_0002004501"/>
</dbReference>
<evidence type="ECO:0000256" key="4">
    <source>
        <dbReference type="ARBA" id="ARBA00022842"/>
    </source>
</evidence>
<evidence type="ECO:0000259" key="8">
    <source>
        <dbReference type="Pfam" id="PF00689"/>
    </source>
</evidence>
<keyword evidence="3" id="KW-0479">Metal-binding</keyword>
<dbReference type="Gene3D" id="1.20.1110.10">
    <property type="entry name" value="Calcium-transporting ATPase, transmembrane domain"/>
    <property type="match status" value="1"/>
</dbReference>
<organism evidence="11">
    <name type="scientific">Gongylonema pulchrum</name>
    <dbReference type="NCBI Taxonomy" id="637853"/>
    <lineage>
        <taxon>Eukaryota</taxon>
        <taxon>Metazoa</taxon>
        <taxon>Ecdysozoa</taxon>
        <taxon>Nematoda</taxon>
        <taxon>Chromadorea</taxon>
        <taxon>Rhabditida</taxon>
        <taxon>Spirurina</taxon>
        <taxon>Spiruromorpha</taxon>
        <taxon>Spiruroidea</taxon>
        <taxon>Gongylonematidae</taxon>
        <taxon>Gongylonema</taxon>
    </lineage>
</organism>
<keyword evidence="6 7" id="KW-0472">Membrane</keyword>
<keyword evidence="2 7" id="KW-0812">Transmembrane</keyword>
<evidence type="ECO:0000256" key="7">
    <source>
        <dbReference type="SAM" id="Phobius"/>
    </source>
</evidence>
<feature type="transmembrane region" description="Helical" evidence="7">
    <location>
        <begin position="257"/>
        <end position="274"/>
    </location>
</feature>
<dbReference type="Pfam" id="PF00702">
    <property type="entry name" value="Hydrolase"/>
    <property type="match status" value="1"/>
</dbReference>
<evidence type="ECO:0000256" key="2">
    <source>
        <dbReference type="ARBA" id="ARBA00022692"/>
    </source>
</evidence>
<dbReference type="GO" id="GO:0016887">
    <property type="term" value="F:ATP hydrolysis activity"/>
    <property type="evidence" value="ECO:0007669"/>
    <property type="project" value="InterPro"/>
</dbReference>
<evidence type="ECO:0000256" key="3">
    <source>
        <dbReference type="ARBA" id="ARBA00022723"/>
    </source>
</evidence>
<dbReference type="EMBL" id="UYRT01089626">
    <property type="protein sequence ID" value="VDN35134.1"/>
    <property type="molecule type" value="Genomic_DNA"/>
</dbReference>
<accession>A0A183EGC9</accession>
<dbReference type="Pfam" id="PF00689">
    <property type="entry name" value="Cation_ATPase_C"/>
    <property type="match status" value="1"/>
</dbReference>
<dbReference type="SUPFAM" id="SSF56784">
    <property type="entry name" value="HAD-like"/>
    <property type="match status" value="1"/>
</dbReference>
<comment type="subcellular location">
    <subcellularLocation>
        <location evidence="1">Membrane</location>
    </subcellularLocation>
</comment>
<dbReference type="PANTHER" id="PTHR24093">
    <property type="entry name" value="CATION TRANSPORTING ATPASE"/>
    <property type="match status" value="1"/>
</dbReference>
<gene>
    <name evidence="9" type="ORF">GPUH_LOCUS20023</name>
</gene>
<evidence type="ECO:0000256" key="1">
    <source>
        <dbReference type="ARBA" id="ARBA00004370"/>
    </source>
</evidence>
<dbReference type="InterPro" id="IPR023298">
    <property type="entry name" value="ATPase_P-typ_TM_dom_sf"/>
</dbReference>
<dbReference type="OrthoDB" id="116380at2759"/>
<evidence type="ECO:0000256" key="6">
    <source>
        <dbReference type="ARBA" id="ARBA00023136"/>
    </source>
</evidence>
<reference evidence="9 10" key="2">
    <citation type="submission" date="2018-11" db="EMBL/GenBank/DDBJ databases">
        <authorList>
            <consortium name="Pathogen Informatics"/>
        </authorList>
    </citation>
    <scope>NUCLEOTIDE SEQUENCE [LARGE SCALE GENOMIC DNA]</scope>
</reference>
<evidence type="ECO:0000313" key="10">
    <source>
        <dbReference type="Proteomes" id="UP000271098"/>
    </source>
</evidence>
<dbReference type="GO" id="GO:0051480">
    <property type="term" value="P:regulation of cytosolic calcium ion concentration"/>
    <property type="evidence" value="ECO:0007669"/>
    <property type="project" value="TreeGrafter"/>
</dbReference>
<sequence length="394" mass="43461">MVTESGKRSCHYKNDDDPVRTEVPAAILKCKRAGITVRMVTGDNINTARAIATECNILEPGEDFLALEGKDFNSMEIVAVTGDGTNDGPALKKADVGFAMGIAGTDVAKEASDIILTDDNFTSIVKAVMWGRNVYDSISKFLQFQLSVNVVAVLTAFVSACTISDSPLKAVHMLWINLIMDTLASLALATEMPSEDLLNRKPYGRKKSLISRTMVKNICCHALYQLVILFILLFQGYKIFDIESGIYAPLFSPPSQHFTIVFNVFVMMTLFNEINCRKVHGERNVFRYGGSWFSTAPLSHSQWFVCLAIGVSSLVWGQVVATIPSKKLPKKLAYGREIPLPDEVYGDGGAGTYNRWWAVVPRRSGRQLWYKGFALFGLHVSSINKSRISADCSG</sequence>
<keyword evidence="10" id="KW-1185">Reference proteome</keyword>
<dbReference type="Proteomes" id="UP000271098">
    <property type="component" value="Unassembled WGS sequence"/>
</dbReference>
<keyword evidence="5 7" id="KW-1133">Transmembrane helix</keyword>
<dbReference type="SUPFAM" id="SSF81665">
    <property type="entry name" value="Calcium ATPase, transmembrane domain M"/>
    <property type="match status" value="1"/>
</dbReference>
<feature type="domain" description="Cation-transporting P-type ATPase C-terminal" evidence="8">
    <location>
        <begin position="166"/>
        <end position="280"/>
    </location>
</feature>
<keyword evidence="4" id="KW-0460">Magnesium</keyword>
<dbReference type="PANTHER" id="PTHR24093:SF253">
    <property type="entry name" value="PLASMA MEMBRANE CALCIUM-TRANSPORTING ATPASE MCA-1"/>
    <property type="match status" value="1"/>
</dbReference>
<evidence type="ECO:0000256" key="5">
    <source>
        <dbReference type="ARBA" id="ARBA00022989"/>
    </source>
</evidence>
<dbReference type="GO" id="GO:0005886">
    <property type="term" value="C:plasma membrane"/>
    <property type="evidence" value="ECO:0007669"/>
    <property type="project" value="TreeGrafter"/>
</dbReference>
<dbReference type="NCBIfam" id="TIGR01494">
    <property type="entry name" value="ATPase_P-type"/>
    <property type="match status" value="1"/>
</dbReference>